<feature type="compositionally biased region" description="Basic residues" evidence="11">
    <location>
        <begin position="1"/>
        <end position="10"/>
    </location>
</feature>
<feature type="non-terminal residue" evidence="14">
    <location>
        <position position="1"/>
    </location>
</feature>
<feature type="disulfide bond" evidence="10">
    <location>
        <begin position="610"/>
        <end position="652"/>
    </location>
</feature>
<dbReference type="FunFam" id="2.60.120.830:FF:000001">
    <property type="entry name" value="A disintegrin and metalloproteinase with thrombospondin motifs 1"/>
    <property type="match status" value="1"/>
</dbReference>
<dbReference type="InterPro" id="IPR036383">
    <property type="entry name" value="TSP1_rpt_sf"/>
</dbReference>
<evidence type="ECO:0000256" key="1">
    <source>
        <dbReference type="ARBA" id="ARBA00004370"/>
    </source>
</evidence>
<keyword evidence="5" id="KW-0732">Signal</keyword>
<feature type="disulfide bond" evidence="10">
    <location>
        <begin position="621"/>
        <end position="637"/>
    </location>
</feature>
<dbReference type="Pfam" id="PF05986">
    <property type="entry name" value="ADAMTS_spacer1"/>
    <property type="match status" value="1"/>
</dbReference>
<dbReference type="Gene3D" id="3.40.50.12190">
    <property type="match status" value="1"/>
</dbReference>
<keyword evidence="3" id="KW-0964">Secreted</keyword>
<feature type="domain" description="PLAC" evidence="13">
    <location>
        <begin position="1428"/>
        <end position="1466"/>
    </location>
</feature>
<dbReference type="PRINTS" id="PR01857">
    <property type="entry name" value="ADAMTSFAMILY"/>
</dbReference>
<dbReference type="InterPro" id="IPR046753">
    <property type="entry name" value="TOIP1/2_C"/>
</dbReference>
<comment type="subcellular location">
    <subcellularLocation>
        <location evidence="1">Membrane</location>
    </subcellularLocation>
    <subcellularLocation>
        <location evidence="2">Secreted</location>
    </subcellularLocation>
</comment>
<dbReference type="GO" id="GO:0005576">
    <property type="term" value="C:extracellular region"/>
    <property type="evidence" value="ECO:0007669"/>
    <property type="project" value="UniProtKB-SubCell"/>
</dbReference>
<keyword evidence="7 12" id="KW-1133">Transmembrane helix</keyword>
<dbReference type="InterPro" id="IPR050439">
    <property type="entry name" value="ADAMTS_ADAMTS-like"/>
</dbReference>
<dbReference type="GO" id="GO:0006508">
    <property type="term" value="P:proteolysis"/>
    <property type="evidence" value="ECO:0007669"/>
    <property type="project" value="TreeGrafter"/>
</dbReference>
<feature type="compositionally biased region" description="Acidic residues" evidence="11">
    <location>
        <begin position="182"/>
        <end position="197"/>
    </location>
</feature>
<dbReference type="InterPro" id="IPR000884">
    <property type="entry name" value="TSP1_rpt"/>
</dbReference>
<dbReference type="PROSITE" id="PS50900">
    <property type="entry name" value="PLAC"/>
    <property type="match status" value="1"/>
</dbReference>
<dbReference type="Proteomes" id="UP000736164">
    <property type="component" value="Unassembled WGS sequence"/>
</dbReference>
<dbReference type="PANTHER" id="PTHR13723:SF159">
    <property type="entry name" value="PLAC DOMAIN-CONTAINING PROTEIN"/>
    <property type="match status" value="1"/>
</dbReference>
<feature type="compositionally biased region" description="Acidic residues" evidence="11">
    <location>
        <begin position="143"/>
        <end position="160"/>
    </location>
</feature>
<evidence type="ECO:0000256" key="4">
    <source>
        <dbReference type="ARBA" id="ARBA00022692"/>
    </source>
</evidence>
<feature type="compositionally biased region" description="Polar residues" evidence="11">
    <location>
        <begin position="52"/>
        <end position="66"/>
    </location>
</feature>
<dbReference type="GO" id="GO:0016020">
    <property type="term" value="C:membrane"/>
    <property type="evidence" value="ECO:0007669"/>
    <property type="project" value="UniProtKB-SubCell"/>
</dbReference>
<evidence type="ECO:0000256" key="2">
    <source>
        <dbReference type="ARBA" id="ARBA00004613"/>
    </source>
</evidence>
<keyword evidence="15" id="KW-1185">Reference proteome</keyword>
<dbReference type="InterPro" id="IPR038599">
    <property type="entry name" value="LAP1C-like_C_sf"/>
</dbReference>
<dbReference type="Gene3D" id="2.20.100.10">
    <property type="entry name" value="Thrombospondin type-1 (TSP1) repeat"/>
    <property type="match status" value="6"/>
</dbReference>
<dbReference type="InterPro" id="IPR010294">
    <property type="entry name" value="ADAMTS_spacer1"/>
</dbReference>
<dbReference type="GO" id="GO:0030198">
    <property type="term" value="P:extracellular matrix organization"/>
    <property type="evidence" value="ECO:0007669"/>
    <property type="project" value="InterPro"/>
</dbReference>
<dbReference type="GO" id="GO:0031012">
    <property type="term" value="C:extracellular matrix"/>
    <property type="evidence" value="ECO:0007669"/>
    <property type="project" value="TreeGrafter"/>
</dbReference>
<dbReference type="Pfam" id="PF00090">
    <property type="entry name" value="TSP_1"/>
    <property type="match status" value="1"/>
</dbReference>
<dbReference type="PROSITE" id="PS50092">
    <property type="entry name" value="TSP1"/>
    <property type="match status" value="5"/>
</dbReference>
<dbReference type="InterPro" id="IPR045371">
    <property type="entry name" value="ADAMTS_CR_3"/>
</dbReference>
<evidence type="ECO:0000256" key="8">
    <source>
        <dbReference type="ARBA" id="ARBA00023136"/>
    </source>
</evidence>
<feature type="region of interest" description="Disordered" evidence="11">
    <location>
        <begin position="1"/>
        <end position="206"/>
    </location>
</feature>
<evidence type="ECO:0000313" key="14">
    <source>
        <dbReference type="EMBL" id="MBN3321595.1"/>
    </source>
</evidence>
<dbReference type="InterPro" id="IPR010909">
    <property type="entry name" value="PLAC"/>
</dbReference>
<evidence type="ECO:0000259" key="13">
    <source>
        <dbReference type="PROSITE" id="PS50900"/>
    </source>
</evidence>
<dbReference type="SUPFAM" id="SSF82895">
    <property type="entry name" value="TSP-1 type 1 repeat"/>
    <property type="match status" value="6"/>
</dbReference>
<dbReference type="PANTHER" id="PTHR13723">
    <property type="entry name" value="ADAMTS A DISINTEGRIN AND METALLOPROTEASE WITH THROMBOSPONDIN MOTIFS PROTEASE"/>
    <property type="match status" value="1"/>
</dbReference>
<evidence type="ECO:0000256" key="5">
    <source>
        <dbReference type="ARBA" id="ARBA00022729"/>
    </source>
</evidence>
<evidence type="ECO:0000256" key="10">
    <source>
        <dbReference type="PIRSR" id="PIRSR613273-3"/>
    </source>
</evidence>
<keyword evidence="9 10" id="KW-1015">Disulfide bond</keyword>
<keyword evidence="6" id="KW-0677">Repeat</keyword>
<dbReference type="InterPro" id="IPR013273">
    <property type="entry name" value="ADAMTS/ADAMTS-like"/>
</dbReference>
<feature type="compositionally biased region" description="Basic and acidic residues" evidence="11">
    <location>
        <begin position="83"/>
        <end position="107"/>
    </location>
</feature>
<comment type="caution">
    <text evidence="14">The sequence shown here is derived from an EMBL/GenBank/DDBJ whole genome shotgun (WGS) entry which is preliminary data.</text>
</comment>
<evidence type="ECO:0000256" key="9">
    <source>
        <dbReference type="ARBA" id="ARBA00023157"/>
    </source>
</evidence>
<evidence type="ECO:0000256" key="11">
    <source>
        <dbReference type="SAM" id="MobiDB-lite"/>
    </source>
</evidence>
<keyword evidence="8 12" id="KW-0472">Membrane</keyword>
<proteinExistence type="predicted"/>
<protein>
    <submittedName>
        <fullName evidence="14">ATL2 protein</fullName>
    </submittedName>
</protein>
<dbReference type="Gene3D" id="2.60.120.830">
    <property type="match status" value="1"/>
</dbReference>
<dbReference type="EMBL" id="JAAWVO010055894">
    <property type="protein sequence ID" value="MBN3321595.1"/>
    <property type="molecule type" value="Genomic_DNA"/>
</dbReference>
<evidence type="ECO:0000256" key="12">
    <source>
        <dbReference type="SAM" id="Phobius"/>
    </source>
</evidence>
<sequence>MSATTAKKRVFFSDVTARQPIKERKSTGSAARSAHSDSTQHEGAFSGKRLCSSKTSPRETTSSSSFRLVAGKSSKCLVTEGDEVSRKSDSQDFLKKRLELNMRETRQRAAKTVVVSEESRARRKRKKKDTPAENGSQAGAGDDNMEIEEENLQQDGEDGDSPNKIRKVQSDHEDHSHPGTPEDYEEDIEMNEEEEDPVPLADRGSEDLLGYMYKSIGRTEGESINLSRNQKPPPLERSEGLRQYSPYMSDERISRRSIRSHRIVENSETGLPKQNYVGSNHSVSDAGYAKGPPCSPLKQYECLLSVPRLNRIVEREKKKEYSTGQTVVKKGPVSPQPRKGWLSKFLLVCLALLILAALVAVLPFVERVRQSKNQTDKNFDVQILELESGFPSQRKELWRRSRIHMEKHLQSEEPTEPVSMILTAGRKAERTLHCLASGLARAYSSALNASALHIDGLSKAALDSDRVKLEIDEELTAAFEGNKRAAVIHRFEELPPDSTLIFYKYCDHENAAYKAVSLIFTVLLEEDELGTEQTLGSVEEKVRDYIENKFLSSHHPSTFNEMDTDKFGGLWSRISHLDSSEGREDVQSQAEEVAKWWGEWSSWSTCSRTCGGGVRSQERHCLKQRLIAMQNVNSTICVGSSKQYQLCQNQPCPNNGISFKQQQCSSFNAKSFGRKHYTWVPLYPDDYINISNKPCDLQCTTTSGERQLLVPAHDGTNCRDGIHQGVCIEGKCEMVGCDGKLYSRKTVDKCGVCGGDGGSCCRISGSYRKGIAQLGYHFITNIPAGATDIQIIERRKTENILALSDEAGQFFFNGNTVIDNPRNFHVAGTIFKYRRPSSFRSDGFEYIIAQGPTNQGLNVMVGLFFCFKYYNLNGKMPHITYEYTVPTSPELRTVPPRTETGLSDAVANTGNSVGLQPEQDKAGPTGNFNNISVELSYDNNEISDGEEYRYRNRTPPLASDNGPGAHLDREGLVWELQAPLNLSSIPGFVFFKSVNKFFENKVENKMEENGGPTSYEKRKQTSSFLCGNERERDQECEAIGWGSPEAQLGLQNSSASLDNNLSLEGYAGILTPELEMGPDGGISYKHTPELKLSLLNSTSSQRLSLLNLHQVEPVQAPKTESNEFEVESVDHDISLADMYRWKVSAHAPCSSTCTTGISTSYAMCVRYDGVEVDESYCDALARPEPTHEFCTGKECPPRWETSRWSECSRTCGEGYQFRGVRCWKMMAPGFDSSVYDDLCEAANLQRPMARKPCKNKSCGPQWEISEWSECSARCGGRGLMRREVRCSMETWLCDEASKPASEKECEGSPCDRRWTVSDWGPCNATCGRGVKTRLVICAGLENGVFKEFPEQSCDPTKKPEVEAACFERPCSKWFTTSWSQCSKTCGSGVKVREVKCYQGEEISHSCDSGLKPESRQICEVQPCPTEAPDDACQDKATANCALVLKVKLCTHWYYRKACCLSCRNKSQ</sequence>
<dbReference type="GO" id="GO:0001671">
    <property type="term" value="F:ATPase activator activity"/>
    <property type="evidence" value="ECO:0007669"/>
    <property type="project" value="InterPro"/>
</dbReference>
<evidence type="ECO:0000256" key="3">
    <source>
        <dbReference type="ARBA" id="ARBA00022525"/>
    </source>
</evidence>
<dbReference type="GO" id="GO:0004222">
    <property type="term" value="F:metalloendopeptidase activity"/>
    <property type="evidence" value="ECO:0007669"/>
    <property type="project" value="TreeGrafter"/>
</dbReference>
<feature type="non-terminal residue" evidence="14">
    <location>
        <position position="1467"/>
    </location>
</feature>
<reference evidence="14" key="1">
    <citation type="journal article" date="2021" name="Cell">
        <title>Tracing the genetic footprints of vertebrate landing in non-teleost ray-finned fishes.</title>
        <authorList>
            <person name="Bi X."/>
            <person name="Wang K."/>
            <person name="Yang L."/>
            <person name="Pan H."/>
            <person name="Jiang H."/>
            <person name="Wei Q."/>
            <person name="Fang M."/>
            <person name="Yu H."/>
            <person name="Zhu C."/>
            <person name="Cai Y."/>
            <person name="He Y."/>
            <person name="Gan X."/>
            <person name="Zeng H."/>
            <person name="Yu D."/>
            <person name="Zhu Y."/>
            <person name="Jiang H."/>
            <person name="Qiu Q."/>
            <person name="Yang H."/>
            <person name="Zhang Y.E."/>
            <person name="Wang W."/>
            <person name="Zhu M."/>
            <person name="He S."/>
            <person name="Zhang G."/>
        </authorList>
    </citation>
    <scope>NUCLEOTIDE SEQUENCE</scope>
    <source>
        <strain evidence="14">Allg_001</strain>
    </source>
</reference>
<feature type="transmembrane region" description="Helical" evidence="12">
    <location>
        <begin position="345"/>
        <end position="365"/>
    </location>
</feature>
<dbReference type="Pfam" id="PF05609">
    <property type="entry name" value="LAP1_C"/>
    <property type="match status" value="1"/>
</dbReference>
<gene>
    <name evidence="14" type="primary">Adamtsl2_1</name>
    <name evidence="14" type="ORF">GTO95_0006251</name>
</gene>
<evidence type="ECO:0000313" key="15">
    <source>
        <dbReference type="Proteomes" id="UP000736164"/>
    </source>
</evidence>
<feature type="compositionally biased region" description="Basic and acidic residues" evidence="11">
    <location>
        <begin position="168"/>
        <end position="177"/>
    </location>
</feature>
<dbReference type="Pfam" id="PF19030">
    <property type="entry name" value="TSP1_ADAMTS"/>
    <property type="match status" value="4"/>
</dbReference>
<keyword evidence="4 12" id="KW-0812">Transmembrane</keyword>
<name>A0A8J7P0A1_ATRSP</name>
<dbReference type="SMART" id="SM00209">
    <property type="entry name" value="TSP1"/>
    <property type="match status" value="6"/>
</dbReference>
<organism evidence="14 15">
    <name type="scientific">Atractosteus spatula</name>
    <name type="common">Alligator gar</name>
    <name type="synonym">Lepisosteus spatula</name>
    <dbReference type="NCBI Taxonomy" id="7917"/>
    <lineage>
        <taxon>Eukaryota</taxon>
        <taxon>Metazoa</taxon>
        <taxon>Chordata</taxon>
        <taxon>Craniata</taxon>
        <taxon>Vertebrata</taxon>
        <taxon>Euteleostomi</taxon>
        <taxon>Actinopterygii</taxon>
        <taxon>Neopterygii</taxon>
        <taxon>Holostei</taxon>
        <taxon>Semionotiformes</taxon>
        <taxon>Lepisosteidae</taxon>
        <taxon>Atractosteus</taxon>
    </lineage>
</organism>
<accession>A0A8J7P0A1</accession>
<evidence type="ECO:0000256" key="7">
    <source>
        <dbReference type="ARBA" id="ARBA00022989"/>
    </source>
</evidence>
<evidence type="ECO:0000256" key="6">
    <source>
        <dbReference type="ARBA" id="ARBA00022737"/>
    </source>
</evidence>
<dbReference type="Pfam" id="PF08686">
    <property type="entry name" value="PLAC"/>
    <property type="match status" value="1"/>
</dbReference>
<feature type="disulfide bond" evidence="10">
    <location>
        <begin position="606"/>
        <end position="647"/>
    </location>
</feature>
<dbReference type="Pfam" id="PF19236">
    <property type="entry name" value="ADAMTS_CR_3"/>
    <property type="match status" value="1"/>
</dbReference>